<evidence type="ECO:0000259" key="2">
    <source>
        <dbReference type="Pfam" id="PF13550"/>
    </source>
</evidence>
<dbReference type="Proteomes" id="UP000249299">
    <property type="component" value="Unassembled WGS sequence"/>
</dbReference>
<feature type="domain" description="Rcc01698-like C-terminal" evidence="3">
    <location>
        <begin position="1047"/>
        <end position="1146"/>
    </location>
</feature>
<dbReference type="RefSeq" id="WP_111436349.1">
    <property type="nucleotide sequence ID" value="NZ_JACIGG010000024.1"/>
</dbReference>
<evidence type="ECO:0000259" key="3">
    <source>
        <dbReference type="Pfam" id="PF23666"/>
    </source>
</evidence>
<evidence type="ECO:0000313" key="4">
    <source>
        <dbReference type="EMBL" id="RAI24843.1"/>
    </source>
</evidence>
<dbReference type="InterPro" id="IPR032876">
    <property type="entry name" value="J_dom"/>
</dbReference>
<dbReference type="Pfam" id="PF23666">
    <property type="entry name" value="Rcc01698_C"/>
    <property type="match status" value="1"/>
</dbReference>
<gene>
    <name evidence="4" type="ORF">CH339_20890</name>
</gene>
<reference evidence="4 5" key="1">
    <citation type="submission" date="2017-07" db="EMBL/GenBank/DDBJ databases">
        <title>Draft Genome Sequences of Select Purple Nonsulfur Bacteria.</title>
        <authorList>
            <person name="Lasarre B."/>
            <person name="Mckinlay J.B."/>
        </authorList>
    </citation>
    <scope>NUCLEOTIDE SEQUENCE [LARGE SCALE GENOMIC DNA]</scope>
    <source>
        <strain evidence="4 5">DSM 11290</strain>
    </source>
</reference>
<protein>
    <recommendedName>
        <fullName evidence="6">Host specificity protein</fullName>
    </recommendedName>
</protein>
<organism evidence="4 5">
    <name type="scientific">Rhodobium orientis</name>
    <dbReference type="NCBI Taxonomy" id="34017"/>
    <lineage>
        <taxon>Bacteria</taxon>
        <taxon>Pseudomonadati</taxon>
        <taxon>Pseudomonadota</taxon>
        <taxon>Alphaproteobacteria</taxon>
        <taxon>Hyphomicrobiales</taxon>
        <taxon>Rhodobiaceae</taxon>
        <taxon>Rhodobium</taxon>
    </lineage>
</organism>
<keyword evidence="5" id="KW-1185">Reference proteome</keyword>
<dbReference type="EMBL" id="NPEV01000065">
    <property type="protein sequence ID" value="RAI24843.1"/>
    <property type="molecule type" value="Genomic_DNA"/>
</dbReference>
<evidence type="ECO:0000259" key="1">
    <source>
        <dbReference type="Pfam" id="PF13547"/>
    </source>
</evidence>
<name>A0A327JHZ1_9HYPH</name>
<accession>A0A327JHZ1</accession>
<dbReference type="InterPro" id="IPR056490">
    <property type="entry name" value="Rcc01698_C"/>
</dbReference>
<dbReference type="CDD" id="cd19607">
    <property type="entry name" value="GTA_TIM-barrel-like"/>
    <property type="match status" value="1"/>
</dbReference>
<evidence type="ECO:0000313" key="5">
    <source>
        <dbReference type="Proteomes" id="UP000249299"/>
    </source>
</evidence>
<feature type="domain" description="Tip attachment protein J" evidence="2">
    <location>
        <begin position="794"/>
        <end position="955"/>
    </location>
</feature>
<proteinExistence type="predicted"/>
<dbReference type="Pfam" id="PF13550">
    <property type="entry name" value="Phage-tail_3"/>
    <property type="match status" value="1"/>
</dbReference>
<dbReference type="Gene3D" id="3.20.20.80">
    <property type="entry name" value="Glycosidases"/>
    <property type="match status" value="1"/>
</dbReference>
<evidence type="ECO:0008006" key="6">
    <source>
        <dbReference type="Google" id="ProtNLM"/>
    </source>
</evidence>
<dbReference type="Pfam" id="PF13547">
    <property type="entry name" value="GTA_TIM"/>
    <property type="match status" value="1"/>
</dbReference>
<dbReference type="OrthoDB" id="8445115at2"/>
<comment type="caution">
    <text evidence="4">The sequence shown here is derived from an EMBL/GenBank/DDBJ whole genome shotgun (WGS) entry which is preliminary data.</text>
</comment>
<sequence>MATLVLQVAGQAVGGALFGGFGGILGGAVGALAGNVIDRSLLAPDIEKTVGTPLSDLSVQSSTEGRPIPKVYGRARIAGQVIWATDYEEVVEVEESGGGGKGGGGTTTTTTYSYYANFAVALCEGPVTRIGRIWADGKPLDQSLYDFRIHTGKSGADPDPLIEEVEGTGSVPGYRGTAYVVFERMPLEAFGNRLPQLTFEVVHVIDRLEKMVKAVTVIPSSTEFGYYDRLVTRRGAGGETISDNRHTGLAETDWLASIDELEELCPNLESVALVVAWFGDDLRCGACDLKPGVEDRNRKMKGATWGVATLSRANAHLVSRINGRPAYGGTPSDETVEAAIRDLRSRGLRVVFYPFILMDVAADSGLPDPYGRSEQPPYPWRGRITCHPAPGTSGSPDKTFAARTQVENFVGTCSRNDFAIAGGEVAYSGPNEWSYRRMILHYAHLCEKAGGVDAFLIGAEMRGMTQVRSGAAIFPFVEGLVDLAEDARVVLRASTKITYGADWSEYFGYQPTDGSGDVYFHLDPLWANGAIDVVGIDNYMPLADWRDGDHDDTEDACSIYDLAYLRANVAGGEGFDWYYASASDRNKQVRTPITDGAHGKPWVFRYKDLVSWWSHRHYDRPGGTQSASHTAWVPESKPIWFTELGCPAIDRGANQPNVFYDPKSSESFFPYFSSGRRDDFMQRRFLEATMSYWEPSDPDHVGGSNPLSSVYGGRMLNPDNIHFWTWDARPYPAFPALTDVWSDGDNWHLGHWLTGRLGGVTLAALIEAVLGDHEVDDFEIAGVAGVLDGYVVDGPKSARDILEPLAATFHFSAVDTGRALRFADYLCQSRIEIDADDLAVDADDDPRMTVTRGQETELPNEVRIGFFDGLRDFESGAASARRTAGGSARLESLSVPAIAPPSFMQETAEMLLHDAWAGRERFEFALRRDRVAIEPGDLVTLMDGEGGRPLLVTEVVDAGLRRISARAIDPDVFRPAPAPAAIGRQARPTVFGAPDVVMLDVPVIDPDEPHHRPRIAVSARPWPGTVAVWRSTTGASYSRVAMLSYRAIIGSLEAPLSPGPLARWDTANALTVALVRGSLSSREDRSVLAGANAVAVRAANGAWEVLQFAAADLVAENTYTLTRLLRGQLGTEDAMAAGAAAGADFVVLDAAVEQIPIRGDEIGLERIYRIGPSRRTVADAAMAEVTFAAGGRGLRPFSPTHLSGRRIAASGDIAFSWVRRTRIDGDGWSGLDVPLGEERERYLVEVLSGGTPARSFEVSEPAVTYAAADQAADFGALQDSYHLRVTQLGARVAGIAREAIVHV</sequence>
<feature type="domain" description="GTA TIM-barrel-like" evidence="1">
    <location>
        <begin position="433"/>
        <end position="735"/>
    </location>
</feature>
<dbReference type="InterPro" id="IPR025195">
    <property type="entry name" value="GTA_TIM_dom"/>
</dbReference>